<protein>
    <submittedName>
        <fullName evidence="1">FtsK/SpoIIIE family protein, putative secretion system component EssC/YukA</fullName>
    </submittedName>
</protein>
<proteinExistence type="predicted"/>
<name>A0A139N547_STRCR</name>
<dbReference type="Proteomes" id="UP000070377">
    <property type="component" value="Unassembled WGS sequence"/>
</dbReference>
<gene>
    <name evidence="1" type="ORF">SCRDD08_00159</name>
</gene>
<reference evidence="1 2" key="1">
    <citation type="submission" date="2016-01" db="EMBL/GenBank/DDBJ databases">
        <title>Highly variable Streptococcus oralis are common among viridans streptococci isolated from primates.</title>
        <authorList>
            <person name="Denapaite D."/>
            <person name="Rieger M."/>
            <person name="Koendgen S."/>
            <person name="Brueckner R."/>
            <person name="Ochigava I."/>
            <person name="Kappeler P."/>
            <person name="Maetz-Rensing K."/>
            <person name="Leendertz F."/>
            <person name="Hakenbeck R."/>
        </authorList>
    </citation>
    <scope>NUCLEOTIDE SEQUENCE [LARGE SCALE GENOMIC DNA]</scope>
    <source>
        <strain evidence="1 2">DD08</strain>
    </source>
</reference>
<organism evidence="1 2">
    <name type="scientific">Streptococcus cristatus</name>
    <dbReference type="NCBI Taxonomy" id="45634"/>
    <lineage>
        <taxon>Bacteria</taxon>
        <taxon>Bacillati</taxon>
        <taxon>Bacillota</taxon>
        <taxon>Bacilli</taxon>
        <taxon>Lactobacillales</taxon>
        <taxon>Streptococcaceae</taxon>
        <taxon>Streptococcus</taxon>
    </lineage>
</organism>
<evidence type="ECO:0000313" key="2">
    <source>
        <dbReference type="Proteomes" id="UP000070377"/>
    </source>
</evidence>
<sequence length="226" mass="25278">MVPEELTEADFYGRASVQAAYEQGLVPLGLDMETVEPVTWNLAKGNLLYLTDKEEQMSALTEQIARGKQKVIVLAPKYHNLPEMEGVTILASPEEYLEGLDMMEFKVQERLEKKQRDHVATVVVYNLTELVGELNSEVLDTLAYVLEKGSRAGYGSIVMSSPALTKHIDVVSKIARSYKQAVVGLRLSDQSVLTVTNRSVREPQLEEQEHYYVADGLASKMKVLMI</sequence>
<accession>A0A139N547</accession>
<evidence type="ECO:0000313" key="1">
    <source>
        <dbReference type="EMBL" id="KXT71145.1"/>
    </source>
</evidence>
<comment type="caution">
    <text evidence="1">The sequence shown here is derived from an EMBL/GenBank/DDBJ whole genome shotgun (WGS) entry which is preliminary data.</text>
</comment>
<dbReference type="EMBL" id="LQRD01000012">
    <property type="protein sequence ID" value="KXT71145.1"/>
    <property type="molecule type" value="Genomic_DNA"/>
</dbReference>
<dbReference type="STRING" id="45634.SCRDD08_00159"/>
<dbReference type="PATRIC" id="fig|45634.12.peg.167"/>
<dbReference type="AlphaFoldDB" id="A0A139N547"/>